<dbReference type="Proteomes" id="UP001627284">
    <property type="component" value="Unassembled WGS sequence"/>
</dbReference>
<evidence type="ECO:0000313" key="1">
    <source>
        <dbReference type="EMBL" id="KAL3361287.1"/>
    </source>
</evidence>
<gene>
    <name evidence="1" type="ORF">AABB24_014270</name>
</gene>
<dbReference type="AlphaFoldDB" id="A0ABD2U032"/>
<name>A0ABD2U032_9SOLN</name>
<protein>
    <submittedName>
        <fullName evidence="1">Uncharacterized protein</fullName>
    </submittedName>
</protein>
<comment type="caution">
    <text evidence="1">The sequence shown here is derived from an EMBL/GenBank/DDBJ whole genome shotgun (WGS) entry which is preliminary data.</text>
</comment>
<evidence type="ECO:0000313" key="2">
    <source>
        <dbReference type="Proteomes" id="UP001627284"/>
    </source>
</evidence>
<reference evidence="1 2" key="1">
    <citation type="submission" date="2024-05" db="EMBL/GenBank/DDBJ databases">
        <title>De novo assembly of an allotetraploid wild potato.</title>
        <authorList>
            <person name="Hosaka A.J."/>
        </authorList>
    </citation>
    <scope>NUCLEOTIDE SEQUENCE [LARGE SCALE GENOMIC DNA]</scope>
    <source>
        <tissue evidence="1">Young leaves</tissue>
    </source>
</reference>
<organism evidence="1 2">
    <name type="scientific">Solanum stoloniferum</name>
    <dbReference type="NCBI Taxonomy" id="62892"/>
    <lineage>
        <taxon>Eukaryota</taxon>
        <taxon>Viridiplantae</taxon>
        <taxon>Streptophyta</taxon>
        <taxon>Embryophyta</taxon>
        <taxon>Tracheophyta</taxon>
        <taxon>Spermatophyta</taxon>
        <taxon>Magnoliopsida</taxon>
        <taxon>eudicotyledons</taxon>
        <taxon>Gunneridae</taxon>
        <taxon>Pentapetalae</taxon>
        <taxon>asterids</taxon>
        <taxon>lamiids</taxon>
        <taxon>Solanales</taxon>
        <taxon>Solanaceae</taxon>
        <taxon>Solanoideae</taxon>
        <taxon>Solaneae</taxon>
        <taxon>Solanum</taxon>
    </lineage>
</organism>
<sequence>MHESWVNPSSFSCILLGHGGFLYRVNSRCSGVKRKLNNKSRKQENGLIQPQYTTKLGPKAHIKISALHFCNYWAKTHLFWLYWLDIRIGTKGKNWAKNPMDEISILC</sequence>
<dbReference type="EMBL" id="JBJKTR010000008">
    <property type="protein sequence ID" value="KAL3361287.1"/>
    <property type="molecule type" value="Genomic_DNA"/>
</dbReference>
<keyword evidence="2" id="KW-1185">Reference proteome</keyword>
<proteinExistence type="predicted"/>
<accession>A0ABD2U032</accession>